<organism evidence="12 13">
    <name type="scientific">Bhargavaea cecembensis</name>
    <dbReference type="NCBI Taxonomy" id="394098"/>
    <lineage>
        <taxon>Bacteria</taxon>
        <taxon>Bacillati</taxon>
        <taxon>Bacillota</taxon>
        <taxon>Bacilli</taxon>
        <taxon>Bacillales</taxon>
        <taxon>Caryophanaceae</taxon>
        <taxon>Bhargavaea</taxon>
    </lineage>
</organism>
<gene>
    <name evidence="12" type="ORF">AV656_05935</name>
</gene>
<evidence type="ECO:0000256" key="5">
    <source>
        <dbReference type="ARBA" id="ARBA00023002"/>
    </source>
</evidence>
<feature type="domain" description="Acyl-CoA dehydrogenase/oxidase C-terminal" evidence="9">
    <location>
        <begin position="228"/>
        <end position="376"/>
    </location>
</feature>
<dbReference type="PIRSF" id="PIRSF016578">
    <property type="entry name" value="HsaA"/>
    <property type="match status" value="1"/>
</dbReference>
<evidence type="ECO:0000259" key="10">
    <source>
        <dbReference type="Pfam" id="PF02770"/>
    </source>
</evidence>
<evidence type="ECO:0000256" key="1">
    <source>
        <dbReference type="ARBA" id="ARBA00001974"/>
    </source>
</evidence>
<dbReference type="RefSeq" id="WP_063179954.1">
    <property type="nucleotide sequence ID" value="NZ_LQNT01000009.1"/>
</dbReference>
<dbReference type="FunFam" id="1.20.140.10:FF:000004">
    <property type="entry name" value="Acyl-CoA dehydrogenase FadE25"/>
    <property type="match status" value="1"/>
</dbReference>
<dbReference type="Proteomes" id="UP000076490">
    <property type="component" value="Unassembled WGS sequence"/>
</dbReference>
<evidence type="ECO:0000256" key="7">
    <source>
        <dbReference type="ARBA" id="ARBA00067585"/>
    </source>
</evidence>
<comment type="catalytic activity">
    <reaction evidence="6">
        <text>a 2,3-saturated acyl-CoA + A = a 2,3-dehydroacyl-CoA + AH2</text>
        <dbReference type="Rhea" id="RHEA:48608"/>
        <dbReference type="ChEBI" id="CHEBI:13193"/>
        <dbReference type="ChEBI" id="CHEBI:17499"/>
        <dbReference type="ChEBI" id="CHEBI:60015"/>
        <dbReference type="ChEBI" id="CHEBI:65111"/>
    </reaction>
</comment>
<feature type="domain" description="Acyl-CoA oxidase/dehydrogenase middle" evidence="10">
    <location>
        <begin position="121"/>
        <end position="216"/>
    </location>
</feature>
<dbReference type="InterPro" id="IPR006089">
    <property type="entry name" value="Acyl-CoA_DH_CS"/>
</dbReference>
<dbReference type="Gene3D" id="1.20.140.10">
    <property type="entry name" value="Butyryl-CoA Dehydrogenase, subunit A, domain 3"/>
    <property type="match status" value="1"/>
</dbReference>
<dbReference type="AlphaFoldDB" id="A0A165H0X3"/>
<sequence>MDFTFTEEQKMMRRMVRDFARNEVEPFIPRMEAGEFPRPLLEKMGELGLMGITVPEEYGGSGMDYTSYIIAIHELSKVSAVMGVILSVHTSVGINPILKFGTEEQKKKYIPKMASGEYLGAFCLTEPSSGSDAGAMKTRAAKKDGHYVLNGSKVFITNGGEADVYIVFANSNPGAGSRGVTAFIVEKGTPGLVIGKDEEKMGLHGSRTVQLTFEDMNVPEENVLGQDGEGFKIALANLDAGRIGIAAQSLGIAEAATEAAVGYAKERVQFGKPIAANQGIGFKLADMATAVEAARLLVYQAADLYGRGLPAGKEASMAKLFASQAAMDCAIEGVQVFGGYGYTEDYPVERYFRDAKVTQIYEGTSEIQRIVISKHLTK</sequence>
<dbReference type="Gene3D" id="2.40.110.10">
    <property type="entry name" value="Butyryl-CoA Dehydrogenase, subunit A, domain 2"/>
    <property type="match status" value="1"/>
</dbReference>
<dbReference type="Pfam" id="PF00441">
    <property type="entry name" value="Acyl-CoA_dh_1"/>
    <property type="match status" value="1"/>
</dbReference>
<dbReference type="EMBL" id="LQNT01000009">
    <property type="protein sequence ID" value="KZE38449.1"/>
    <property type="molecule type" value="Genomic_DNA"/>
</dbReference>
<evidence type="ECO:0000256" key="6">
    <source>
        <dbReference type="ARBA" id="ARBA00052546"/>
    </source>
</evidence>
<accession>A0A165H0X3</accession>
<evidence type="ECO:0000259" key="11">
    <source>
        <dbReference type="Pfam" id="PF02771"/>
    </source>
</evidence>
<dbReference type="OrthoDB" id="9802447at2"/>
<keyword evidence="5 8" id="KW-0560">Oxidoreductase</keyword>
<feature type="domain" description="Acyl-CoA dehydrogenase/oxidase N-terminal" evidence="11">
    <location>
        <begin position="6"/>
        <end position="117"/>
    </location>
</feature>
<evidence type="ECO:0000256" key="2">
    <source>
        <dbReference type="ARBA" id="ARBA00009347"/>
    </source>
</evidence>
<dbReference type="InterPro" id="IPR006091">
    <property type="entry name" value="Acyl-CoA_Oxase/DH_mid-dom"/>
</dbReference>
<dbReference type="InterPro" id="IPR009100">
    <property type="entry name" value="AcylCoA_DH/oxidase_NM_dom_sf"/>
</dbReference>
<keyword evidence="3 8" id="KW-0285">Flavoprotein</keyword>
<keyword evidence="4 8" id="KW-0274">FAD</keyword>
<dbReference type="InterPro" id="IPR013786">
    <property type="entry name" value="AcylCoA_DH/ox_N"/>
</dbReference>
<comment type="caution">
    <text evidence="12">The sequence shown here is derived from an EMBL/GenBank/DDBJ whole genome shotgun (WGS) entry which is preliminary data.</text>
</comment>
<protein>
    <recommendedName>
        <fullName evidence="7">Acyl-CoA dehydrogenase</fullName>
    </recommendedName>
</protein>
<dbReference type="GO" id="GO:0003995">
    <property type="term" value="F:acyl-CoA dehydrogenase activity"/>
    <property type="evidence" value="ECO:0007669"/>
    <property type="project" value="InterPro"/>
</dbReference>
<dbReference type="Pfam" id="PF02770">
    <property type="entry name" value="Acyl-CoA_dh_M"/>
    <property type="match status" value="1"/>
</dbReference>
<comment type="similarity">
    <text evidence="2 8">Belongs to the acyl-CoA dehydrogenase family.</text>
</comment>
<dbReference type="Gene3D" id="1.10.540.10">
    <property type="entry name" value="Acyl-CoA dehydrogenase/oxidase, N-terminal domain"/>
    <property type="match status" value="1"/>
</dbReference>
<dbReference type="InterPro" id="IPR009075">
    <property type="entry name" value="AcylCo_DH/oxidase_C"/>
</dbReference>
<evidence type="ECO:0000256" key="4">
    <source>
        <dbReference type="ARBA" id="ARBA00022827"/>
    </source>
</evidence>
<dbReference type="PROSITE" id="PS00073">
    <property type="entry name" value="ACYL_COA_DH_2"/>
    <property type="match status" value="1"/>
</dbReference>
<comment type="cofactor">
    <cofactor evidence="1 8">
        <name>FAD</name>
        <dbReference type="ChEBI" id="CHEBI:57692"/>
    </cofactor>
</comment>
<dbReference type="FunFam" id="2.40.110.10:FF:000001">
    <property type="entry name" value="Acyl-CoA dehydrogenase, mitochondrial"/>
    <property type="match status" value="1"/>
</dbReference>
<reference evidence="12 13" key="1">
    <citation type="submission" date="2016-01" db="EMBL/GenBank/DDBJ databases">
        <title>Whole genome sequencing of Bhargavaea cecembensis T14.</title>
        <authorList>
            <person name="Hong K.W."/>
        </authorList>
    </citation>
    <scope>NUCLEOTIDE SEQUENCE [LARGE SCALE GENOMIC DNA]</scope>
    <source>
        <strain evidence="12 13">T14</strain>
    </source>
</reference>
<evidence type="ECO:0000256" key="3">
    <source>
        <dbReference type="ARBA" id="ARBA00022630"/>
    </source>
</evidence>
<evidence type="ECO:0000313" key="13">
    <source>
        <dbReference type="Proteomes" id="UP000076490"/>
    </source>
</evidence>
<dbReference type="SUPFAM" id="SSF56645">
    <property type="entry name" value="Acyl-CoA dehydrogenase NM domain-like"/>
    <property type="match status" value="1"/>
</dbReference>
<evidence type="ECO:0000313" key="12">
    <source>
        <dbReference type="EMBL" id="KZE38449.1"/>
    </source>
</evidence>
<dbReference type="InterPro" id="IPR037069">
    <property type="entry name" value="AcylCoA_DH/ox_N_sf"/>
</dbReference>
<dbReference type="CDD" id="cd01158">
    <property type="entry name" value="SCAD_SBCAD"/>
    <property type="match status" value="1"/>
</dbReference>
<dbReference type="InterPro" id="IPR036250">
    <property type="entry name" value="AcylCo_DH-like_C"/>
</dbReference>
<dbReference type="GO" id="GO:0050660">
    <property type="term" value="F:flavin adenine dinucleotide binding"/>
    <property type="evidence" value="ECO:0007669"/>
    <property type="project" value="InterPro"/>
</dbReference>
<dbReference type="PANTHER" id="PTHR43884:SF12">
    <property type="entry name" value="ISOVALERYL-COA DEHYDROGENASE, MITOCHONDRIAL-RELATED"/>
    <property type="match status" value="1"/>
</dbReference>
<dbReference type="PANTHER" id="PTHR43884">
    <property type="entry name" value="ACYL-COA DEHYDROGENASE"/>
    <property type="match status" value="1"/>
</dbReference>
<dbReference type="SUPFAM" id="SSF47203">
    <property type="entry name" value="Acyl-CoA dehydrogenase C-terminal domain-like"/>
    <property type="match status" value="1"/>
</dbReference>
<dbReference type="Pfam" id="PF02771">
    <property type="entry name" value="Acyl-CoA_dh_N"/>
    <property type="match status" value="1"/>
</dbReference>
<evidence type="ECO:0000256" key="8">
    <source>
        <dbReference type="RuleBase" id="RU362125"/>
    </source>
</evidence>
<dbReference type="PROSITE" id="PS00072">
    <property type="entry name" value="ACYL_COA_DH_1"/>
    <property type="match status" value="1"/>
</dbReference>
<name>A0A165H0X3_9BACL</name>
<proteinExistence type="inferred from homology"/>
<dbReference type="FunFam" id="1.10.540.10:FF:000002">
    <property type="entry name" value="Acyl-CoA dehydrogenase FadE19"/>
    <property type="match status" value="1"/>
</dbReference>
<dbReference type="InterPro" id="IPR046373">
    <property type="entry name" value="Acyl-CoA_Oxase/DH_mid-dom_sf"/>
</dbReference>
<evidence type="ECO:0000259" key="9">
    <source>
        <dbReference type="Pfam" id="PF00441"/>
    </source>
</evidence>